<dbReference type="InterPro" id="IPR051750">
    <property type="entry name" value="Trans-sulfuration_enzymes"/>
</dbReference>
<accession>A0A1Y2CVG8</accession>
<dbReference type="InterPro" id="IPR015421">
    <property type="entry name" value="PyrdxlP-dep_Trfase_major"/>
</dbReference>
<comment type="caution">
    <text evidence="3">The sequence shown here is derived from an EMBL/GenBank/DDBJ whole genome shotgun (WGS) entry which is preliminary data.</text>
</comment>
<dbReference type="EMBL" id="MCGO01000006">
    <property type="protein sequence ID" value="ORY51013.1"/>
    <property type="molecule type" value="Genomic_DNA"/>
</dbReference>
<name>A0A1Y2CVG8_9FUNG</name>
<reference evidence="3 4" key="1">
    <citation type="submission" date="2016-07" db="EMBL/GenBank/DDBJ databases">
        <title>Pervasive Adenine N6-methylation of Active Genes in Fungi.</title>
        <authorList>
            <consortium name="DOE Joint Genome Institute"/>
            <person name="Mondo S.J."/>
            <person name="Dannebaum R.O."/>
            <person name="Kuo R.C."/>
            <person name="Labutti K."/>
            <person name="Haridas S."/>
            <person name="Kuo A."/>
            <person name="Salamov A."/>
            <person name="Ahrendt S.R."/>
            <person name="Lipzen A."/>
            <person name="Sullivan W."/>
            <person name="Andreopoulos W.B."/>
            <person name="Clum A."/>
            <person name="Lindquist E."/>
            <person name="Daum C."/>
            <person name="Ramamoorthy G.K."/>
            <person name="Gryganskyi A."/>
            <person name="Culley D."/>
            <person name="Magnuson J.K."/>
            <person name="James T.Y."/>
            <person name="O'Malley M.A."/>
            <person name="Stajich J.E."/>
            <person name="Spatafora J.W."/>
            <person name="Visel A."/>
            <person name="Grigoriev I.V."/>
        </authorList>
    </citation>
    <scope>NUCLEOTIDE SEQUENCE [LARGE SCALE GENOMIC DNA]</scope>
    <source>
        <strain evidence="3 4">JEL800</strain>
    </source>
</reference>
<dbReference type="FunFam" id="3.90.1150.10:FF:000063">
    <property type="entry name" value="Probable cystathionine gamma-synthase"/>
    <property type="match status" value="1"/>
</dbReference>
<gene>
    <name evidence="3" type="ORF">BCR33DRAFT_501337</name>
</gene>
<dbReference type="InterPro" id="IPR000277">
    <property type="entry name" value="Cys/Met-Metab_PyrdxlP-dep_enz"/>
</dbReference>
<protein>
    <submittedName>
        <fullName evidence="3">Cystathionine gamma-synthase</fullName>
    </submittedName>
</protein>
<dbReference type="InterPro" id="IPR015424">
    <property type="entry name" value="PyrdxlP-dep_Trfase"/>
</dbReference>
<keyword evidence="4" id="KW-1185">Reference proteome</keyword>
<dbReference type="STRING" id="329046.A0A1Y2CVG8"/>
<dbReference type="AlphaFoldDB" id="A0A1Y2CVG8"/>
<dbReference type="SUPFAM" id="SSF53383">
    <property type="entry name" value="PLP-dependent transferases"/>
    <property type="match status" value="1"/>
</dbReference>
<evidence type="ECO:0000313" key="4">
    <source>
        <dbReference type="Proteomes" id="UP000193642"/>
    </source>
</evidence>
<comment type="cofactor">
    <cofactor evidence="1">
        <name>pyridoxal 5'-phosphate</name>
        <dbReference type="ChEBI" id="CHEBI:597326"/>
    </cofactor>
</comment>
<dbReference type="GO" id="GO:0030170">
    <property type="term" value="F:pyridoxal phosphate binding"/>
    <property type="evidence" value="ECO:0007669"/>
    <property type="project" value="InterPro"/>
</dbReference>
<dbReference type="OrthoDB" id="10047078at2759"/>
<dbReference type="PANTHER" id="PTHR42699">
    <property type="match status" value="1"/>
</dbReference>
<dbReference type="Proteomes" id="UP000193642">
    <property type="component" value="Unassembled WGS sequence"/>
</dbReference>
<evidence type="ECO:0000256" key="1">
    <source>
        <dbReference type="ARBA" id="ARBA00001933"/>
    </source>
</evidence>
<sequence length="636" mass="70474">MTGDFSLPRAAANALFGCLLESAMIWGSSFSRQRRHSRMPTPLGESIPAHGQHAVSVSLPKWQDNVNYEEGDPLTIAALKCGYPRFVFHPLVKQVFDHFEKKFGRPGEKCMVFPSNRTITEARQFMKSYILKSNSGYDLKLATSIRIAEFAIQPIFQEASPAAADPTASYQSNVFVYALLFPEAAAPVAKMFWQHAGEGISSRFAEHCLKLLGSNYASKSYFTNVGAKNDRFQTPGFRLQDLGGGHVRQVSGAESIANQLFVEERFGRNLDLSLAPQAKIMLRQRIAGVLSDGGDSSDEGKMPIVTNESVRQLEGLNESHVLLFPTGMSAIYNAFRIVQRLKPGLRTVQFGFPYTDTLKIQEKFGTGCIFLGQGTNNDLDNLQAVLESGEKVAALFCEFPSNPLLKSADLKRIRTLADHYDFLVIVDETIGSFHNVSVLHWADIVVSSLTKIFSGDCNVMGGSAVLNPFSKNYPAIKFAVAELYEDNMWDEDAIFLERNSRNFVARTAKINQTAAKLAQYLHKHPKVQQVHYPLFTDKELYATYLRNGGGYGGLLSVILKDSQSAATFYDNLDVAKGPSLGTNFTLASPYTILAHYTELDWAEQFGVAARLIRVSVGLEDADELIRKFENAMAQVQ</sequence>
<dbReference type="PANTHER" id="PTHR42699:SF1">
    <property type="entry name" value="CYSTATHIONINE GAMMA-SYNTHASE-RELATED"/>
    <property type="match status" value="1"/>
</dbReference>
<keyword evidence="2" id="KW-0663">Pyridoxal phosphate</keyword>
<dbReference type="InterPro" id="IPR015422">
    <property type="entry name" value="PyrdxlP-dep_Trfase_small"/>
</dbReference>
<proteinExistence type="predicted"/>
<dbReference type="Gene3D" id="3.90.1150.10">
    <property type="entry name" value="Aspartate Aminotransferase, domain 1"/>
    <property type="match status" value="1"/>
</dbReference>
<evidence type="ECO:0000256" key="2">
    <source>
        <dbReference type="ARBA" id="ARBA00022898"/>
    </source>
</evidence>
<dbReference type="GO" id="GO:0019346">
    <property type="term" value="P:transsulfuration"/>
    <property type="evidence" value="ECO:0007669"/>
    <property type="project" value="InterPro"/>
</dbReference>
<dbReference type="GO" id="GO:0003962">
    <property type="term" value="F:cystathionine gamma-synthase activity"/>
    <property type="evidence" value="ECO:0007669"/>
    <property type="project" value="TreeGrafter"/>
</dbReference>
<dbReference type="Gene3D" id="3.40.640.10">
    <property type="entry name" value="Type I PLP-dependent aspartate aminotransferase-like (Major domain)"/>
    <property type="match status" value="1"/>
</dbReference>
<dbReference type="Pfam" id="PF01053">
    <property type="entry name" value="Cys_Met_Meta_PP"/>
    <property type="match status" value="1"/>
</dbReference>
<evidence type="ECO:0000313" key="3">
    <source>
        <dbReference type="EMBL" id="ORY51013.1"/>
    </source>
</evidence>
<organism evidence="3 4">
    <name type="scientific">Rhizoclosmatium globosum</name>
    <dbReference type="NCBI Taxonomy" id="329046"/>
    <lineage>
        <taxon>Eukaryota</taxon>
        <taxon>Fungi</taxon>
        <taxon>Fungi incertae sedis</taxon>
        <taxon>Chytridiomycota</taxon>
        <taxon>Chytridiomycota incertae sedis</taxon>
        <taxon>Chytridiomycetes</taxon>
        <taxon>Chytridiales</taxon>
        <taxon>Chytriomycetaceae</taxon>
        <taxon>Rhizoclosmatium</taxon>
    </lineage>
</organism>